<proteinExistence type="predicted"/>
<dbReference type="Proteomes" id="UP000765509">
    <property type="component" value="Unassembled WGS sequence"/>
</dbReference>
<evidence type="ECO:0000259" key="2">
    <source>
        <dbReference type="Pfam" id="PF17921"/>
    </source>
</evidence>
<evidence type="ECO:0000313" key="3">
    <source>
        <dbReference type="EMBL" id="MBW0577548.1"/>
    </source>
</evidence>
<dbReference type="OrthoDB" id="2506616at2759"/>
<name>A0A9Q3PXB3_9BASI</name>
<dbReference type="Gene3D" id="1.10.340.70">
    <property type="match status" value="1"/>
</dbReference>
<organism evidence="3 4">
    <name type="scientific">Austropuccinia psidii MF-1</name>
    <dbReference type="NCBI Taxonomy" id="1389203"/>
    <lineage>
        <taxon>Eukaryota</taxon>
        <taxon>Fungi</taxon>
        <taxon>Dikarya</taxon>
        <taxon>Basidiomycota</taxon>
        <taxon>Pucciniomycotina</taxon>
        <taxon>Pucciniomycetes</taxon>
        <taxon>Pucciniales</taxon>
        <taxon>Sphaerophragmiaceae</taxon>
        <taxon>Austropuccinia</taxon>
    </lineage>
</organism>
<evidence type="ECO:0000313" key="4">
    <source>
        <dbReference type="Proteomes" id="UP000765509"/>
    </source>
</evidence>
<protein>
    <recommendedName>
        <fullName evidence="2">Integrase zinc-binding domain-containing protein</fullName>
    </recommendedName>
</protein>
<gene>
    <name evidence="3" type="ORF">O181_117263</name>
</gene>
<dbReference type="Pfam" id="PF17921">
    <property type="entry name" value="Integrase_H2C2"/>
    <property type="match status" value="1"/>
</dbReference>
<reference evidence="3" key="1">
    <citation type="submission" date="2021-03" db="EMBL/GenBank/DDBJ databases">
        <title>Draft genome sequence of rust myrtle Austropuccinia psidii MF-1, a brazilian biotype.</title>
        <authorList>
            <person name="Quecine M.C."/>
            <person name="Pachon D.M.R."/>
            <person name="Bonatelli M.L."/>
            <person name="Correr F.H."/>
            <person name="Franceschini L.M."/>
            <person name="Leite T.F."/>
            <person name="Margarido G.R.A."/>
            <person name="Almeida C.A."/>
            <person name="Ferrarezi J.A."/>
            <person name="Labate C.A."/>
        </authorList>
    </citation>
    <scope>NUCLEOTIDE SEQUENCE</scope>
    <source>
        <strain evidence="3">MF-1</strain>
    </source>
</reference>
<dbReference type="EMBL" id="AVOT02100841">
    <property type="protein sequence ID" value="MBW0577548.1"/>
    <property type="molecule type" value="Genomic_DNA"/>
</dbReference>
<evidence type="ECO:0000256" key="1">
    <source>
        <dbReference type="SAM" id="MobiDB-lite"/>
    </source>
</evidence>
<feature type="domain" description="Integrase zinc-binding" evidence="2">
    <location>
        <begin position="52"/>
        <end position="105"/>
    </location>
</feature>
<comment type="caution">
    <text evidence="3">The sequence shown here is derived from an EMBL/GenBank/DDBJ whole genome shotgun (WGS) entry which is preliminary data.</text>
</comment>
<dbReference type="InterPro" id="IPR041588">
    <property type="entry name" value="Integrase_H2C2"/>
</dbReference>
<sequence>MKEYLNRMKKPQLSKDEEFGRIRRRSPKFFLEDRKPKRRYNPNLQLVRSSQETQSYILKSLHEDMGHRGENETYRRIEARSWWEGMNRSVKKWVKACLASQKRSKRLKSEQERSTATSTLIERLRIDSVHIKSGRWKYMFVAIDEF</sequence>
<feature type="region of interest" description="Disordered" evidence="1">
    <location>
        <begin position="1"/>
        <end position="21"/>
    </location>
</feature>
<dbReference type="InterPro" id="IPR052160">
    <property type="entry name" value="Gypsy_RT_Integrase-like"/>
</dbReference>
<accession>A0A9Q3PXB3</accession>
<dbReference type="AlphaFoldDB" id="A0A9Q3PXB3"/>
<dbReference type="PANTHER" id="PTHR47266">
    <property type="entry name" value="ENDONUCLEASE-RELATED"/>
    <property type="match status" value="1"/>
</dbReference>
<keyword evidence="4" id="KW-1185">Reference proteome</keyword>